<dbReference type="AlphaFoldDB" id="A0A1H4M724"/>
<accession>A0A1H4M724</accession>
<organism evidence="5 6">
    <name type="scientific">Maribacter dokdonensis</name>
    <dbReference type="NCBI Taxonomy" id="320912"/>
    <lineage>
        <taxon>Bacteria</taxon>
        <taxon>Pseudomonadati</taxon>
        <taxon>Bacteroidota</taxon>
        <taxon>Flavobacteriia</taxon>
        <taxon>Flavobacteriales</taxon>
        <taxon>Flavobacteriaceae</taxon>
        <taxon>Maribacter</taxon>
    </lineage>
</organism>
<name>A0A1H4M724_9FLAO</name>
<dbReference type="SUPFAM" id="SSF50199">
    <property type="entry name" value="Staphylococcal nuclease"/>
    <property type="match status" value="1"/>
</dbReference>
<feature type="domain" description="TNase-like" evidence="4">
    <location>
        <begin position="32"/>
        <end position="136"/>
    </location>
</feature>
<dbReference type="Pfam" id="PF00565">
    <property type="entry name" value="SNase"/>
    <property type="match status" value="1"/>
</dbReference>
<proteinExistence type="predicted"/>
<dbReference type="InterPro" id="IPR035437">
    <property type="entry name" value="SNase_OB-fold_sf"/>
</dbReference>
<protein>
    <submittedName>
        <fullName evidence="5">Nuclease homologue</fullName>
    </submittedName>
</protein>
<sequence>MTELGYFLILLAAGILALYLQAHNQGAPLEPFKHKGTVSFVIDGDTIILTNKIKLRLWGVDAPEKGEQGAYQATEFLKKLVDQKRISYTKTDTDKYGRTVARIFLKDGREVNRLLIESGFTKEYCKYSKNYYGHCV</sequence>
<dbReference type="SMART" id="SM00318">
    <property type="entry name" value="SNc"/>
    <property type="match status" value="1"/>
</dbReference>
<dbReference type="InterPro" id="IPR002071">
    <property type="entry name" value="Thermonucl_AS"/>
</dbReference>
<evidence type="ECO:0000313" key="5">
    <source>
        <dbReference type="EMBL" id="SEB78871.1"/>
    </source>
</evidence>
<evidence type="ECO:0000256" key="3">
    <source>
        <dbReference type="ARBA" id="ARBA00022801"/>
    </source>
</evidence>
<evidence type="ECO:0000259" key="4">
    <source>
        <dbReference type="PROSITE" id="PS50830"/>
    </source>
</evidence>
<dbReference type="InterPro" id="IPR016071">
    <property type="entry name" value="Staphylococal_nuclease_OB-fold"/>
</dbReference>
<dbReference type="PANTHER" id="PTHR12302">
    <property type="entry name" value="EBNA2 BINDING PROTEIN P100"/>
    <property type="match status" value="1"/>
</dbReference>
<dbReference type="PROSITE" id="PS01284">
    <property type="entry name" value="TNASE_2"/>
    <property type="match status" value="1"/>
</dbReference>
<gene>
    <name evidence="5" type="ORF">SAMN05192540_1547</name>
</gene>
<dbReference type="PANTHER" id="PTHR12302:SF3">
    <property type="entry name" value="SERINE_THREONINE-PROTEIN KINASE 31"/>
    <property type="match status" value="1"/>
</dbReference>
<keyword evidence="1" id="KW-0540">Nuclease</keyword>
<dbReference type="GO" id="GO:0003676">
    <property type="term" value="F:nucleic acid binding"/>
    <property type="evidence" value="ECO:0007669"/>
    <property type="project" value="InterPro"/>
</dbReference>
<dbReference type="GO" id="GO:0016787">
    <property type="term" value="F:hydrolase activity"/>
    <property type="evidence" value="ECO:0007669"/>
    <property type="project" value="UniProtKB-KW"/>
</dbReference>
<dbReference type="PROSITE" id="PS50830">
    <property type="entry name" value="TNASE_3"/>
    <property type="match status" value="1"/>
</dbReference>
<dbReference type="Gene3D" id="2.40.50.90">
    <property type="match status" value="1"/>
</dbReference>
<dbReference type="EMBL" id="FNTB01000001">
    <property type="protein sequence ID" value="SEB78871.1"/>
    <property type="molecule type" value="Genomic_DNA"/>
</dbReference>
<dbReference type="Proteomes" id="UP000183038">
    <property type="component" value="Unassembled WGS sequence"/>
</dbReference>
<reference evidence="5 6" key="1">
    <citation type="submission" date="2016-10" db="EMBL/GenBank/DDBJ databases">
        <authorList>
            <person name="de Groot N.N."/>
        </authorList>
    </citation>
    <scope>NUCLEOTIDE SEQUENCE [LARGE SCALE GENOMIC DNA]</scope>
    <source>
        <strain evidence="5 6">MAR_2009_71</strain>
    </source>
</reference>
<evidence type="ECO:0000256" key="1">
    <source>
        <dbReference type="ARBA" id="ARBA00022722"/>
    </source>
</evidence>
<evidence type="ECO:0000313" key="6">
    <source>
        <dbReference type="Proteomes" id="UP000183038"/>
    </source>
</evidence>
<keyword evidence="3" id="KW-0378">Hydrolase</keyword>
<dbReference type="GO" id="GO:0004519">
    <property type="term" value="F:endonuclease activity"/>
    <property type="evidence" value="ECO:0007669"/>
    <property type="project" value="UniProtKB-KW"/>
</dbReference>
<dbReference type="RefSeq" id="WP_074671570.1">
    <property type="nucleotide sequence ID" value="NZ_FNTB01000001.1"/>
</dbReference>
<keyword evidence="2" id="KW-0255">Endonuclease</keyword>
<evidence type="ECO:0000256" key="2">
    <source>
        <dbReference type="ARBA" id="ARBA00022759"/>
    </source>
</evidence>